<dbReference type="AlphaFoldDB" id="A0A3S0J6N2"/>
<gene>
    <name evidence="2" type="ORF">EJV47_22975</name>
</gene>
<reference evidence="2 3" key="1">
    <citation type="submission" date="2018-12" db="EMBL/GenBank/DDBJ databases">
        <title>Hymenobacter gummosus sp. nov., isolated from a spring.</title>
        <authorList>
            <person name="Nie L."/>
        </authorList>
    </citation>
    <scope>NUCLEOTIDE SEQUENCE [LARGE SCALE GENOMIC DNA]</scope>
    <source>
        <strain evidence="2 3">KCTC 52166</strain>
    </source>
</reference>
<feature type="signal peptide" evidence="1">
    <location>
        <begin position="1"/>
        <end position="19"/>
    </location>
</feature>
<name>A0A3S0J6N2_9BACT</name>
<feature type="chain" id="PRO_5018684346" evidence="1">
    <location>
        <begin position="20"/>
        <end position="118"/>
    </location>
</feature>
<organism evidence="2 3">
    <name type="scientific">Hymenobacter gummosus</name>
    <dbReference type="NCBI Taxonomy" id="1776032"/>
    <lineage>
        <taxon>Bacteria</taxon>
        <taxon>Pseudomonadati</taxon>
        <taxon>Bacteroidota</taxon>
        <taxon>Cytophagia</taxon>
        <taxon>Cytophagales</taxon>
        <taxon>Hymenobacteraceae</taxon>
        <taxon>Hymenobacter</taxon>
    </lineage>
</organism>
<evidence type="ECO:0000313" key="2">
    <source>
        <dbReference type="EMBL" id="RTQ46022.1"/>
    </source>
</evidence>
<evidence type="ECO:0000256" key="1">
    <source>
        <dbReference type="SAM" id="SignalP"/>
    </source>
</evidence>
<protein>
    <submittedName>
        <fullName evidence="2">Uncharacterized protein</fullName>
    </submittedName>
</protein>
<evidence type="ECO:0000313" key="3">
    <source>
        <dbReference type="Proteomes" id="UP000282184"/>
    </source>
</evidence>
<keyword evidence="3" id="KW-1185">Reference proteome</keyword>
<sequence length="118" mass="13401">MNRLFLSAAMLTYSLSASAGQEPTLNDRATTLTQQLAHKVPLNEAQFVKVRRLNLQLLTATTDLQAQFANDPATLDQRLAELQDNYDWDMAAILWPRQQLAYRQYRSNMTAMDAPTAR</sequence>
<keyword evidence="1" id="KW-0732">Signal</keyword>
<dbReference type="Proteomes" id="UP000282184">
    <property type="component" value="Unassembled WGS sequence"/>
</dbReference>
<dbReference type="RefSeq" id="WP_126695558.1">
    <property type="nucleotide sequence ID" value="NZ_RXOF01000017.1"/>
</dbReference>
<dbReference type="OrthoDB" id="882534at2"/>
<proteinExistence type="predicted"/>
<dbReference type="EMBL" id="RXOF01000017">
    <property type="protein sequence ID" value="RTQ46022.1"/>
    <property type="molecule type" value="Genomic_DNA"/>
</dbReference>
<comment type="caution">
    <text evidence="2">The sequence shown here is derived from an EMBL/GenBank/DDBJ whole genome shotgun (WGS) entry which is preliminary data.</text>
</comment>
<accession>A0A3S0J6N2</accession>